<evidence type="ECO:0000256" key="1">
    <source>
        <dbReference type="SAM" id="MobiDB-lite"/>
    </source>
</evidence>
<organism evidence="2 3">
    <name type="scientific">Janibacter alkaliphilus</name>
    <dbReference type="NCBI Taxonomy" id="1069963"/>
    <lineage>
        <taxon>Bacteria</taxon>
        <taxon>Bacillati</taxon>
        <taxon>Actinomycetota</taxon>
        <taxon>Actinomycetes</taxon>
        <taxon>Micrococcales</taxon>
        <taxon>Intrasporangiaceae</taxon>
        <taxon>Janibacter</taxon>
    </lineage>
</organism>
<dbReference type="EMBL" id="JACBZX010000001">
    <property type="protein sequence ID" value="NYG36068.1"/>
    <property type="molecule type" value="Genomic_DNA"/>
</dbReference>
<name>A0A852X0T1_9MICO</name>
<dbReference type="RefSeq" id="WP_179461634.1">
    <property type="nucleotide sequence ID" value="NZ_JACBZX010000001.1"/>
</dbReference>
<comment type="caution">
    <text evidence="2">The sequence shown here is derived from an EMBL/GenBank/DDBJ whole genome shotgun (WGS) entry which is preliminary data.</text>
</comment>
<feature type="region of interest" description="Disordered" evidence="1">
    <location>
        <begin position="1"/>
        <end position="24"/>
    </location>
</feature>
<protein>
    <submittedName>
        <fullName evidence="2">Uncharacterized protein</fullName>
    </submittedName>
</protein>
<reference evidence="2 3" key="1">
    <citation type="submission" date="2020-07" db="EMBL/GenBank/DDBJ databases">
        <title>Sequencing the genomes of 1000 actinobacteria strains.</title>
        <authorList>
            <person name="Klenk H.-P."/>
        </authorList>
    </citation>
    <scope>NUCLEOTIDE SEQUENCE [LARGE SCALE GENOMIC DNA]</scope>
    <source>
        <strain evidence="2 3">DSM 24723</strain>
    </source>
</reference>
<evidence type="ECO:0000313" key="3">
    <source>
        <dbReference type="Proteomes" id="UP000592181"/>
    </source>
</evidence>
<dbReference type="Proteomes" id="UP000592181">
    <property type="component" value="Unassembled WGS sequence"/>
</dbReference>
<gene>
    <name evidence="2" type="ORF">BJY28_000537</name>
</gene>
<accession>A0A852X0T1</accession>
<dbReference type="AlphaFoldDB" id="A0A852X0T1"/>
<evidence type="ECO:0000313" key="2">
    <source>
        <dbReference type="EMBL" id="NYG36068.1"/>
    </source>
</evidence>
<proteinExistence type="predicted"/>
<sequence>MSQPPADEPAEAGAGEPPHTVWDDEELAREAAVVDDEDEGGEPAPE</sequence>
<keyword evidence="3" id="KW-1185">Reference proteome</keyword>